<dbReference type="InterPro" id="IPR050164">
    <property type="entry name" value="Peptidase_C19"/>
</dbReference>
<keyword evidence="4" id="KW-0645">Protease</keyword>
<feature type="domain" description="USP" evidence="10">
    <location>
        <begin position="110"/>
        <end position="575"/>
    </location>
</feature>
<keyword evidence="9" id="KW-1133">Transmembrane helix</keyword>
<reference evidence="11 12" key="1">
    <citation type="submission" date="2019-02" db="EMBL/GenBank/DDBJ databases">
        <title>Genome sequencing of the rare red list fungi Dentipellis fragilis.</title>
        <authorList>
            <person name="Buettner E."/>
            <person name="Kellner H."/>
        </authorList>
    </citation>
    <scope>NUCLEOTIDE SEQUENCE [LARGE SCALE GENOMIC DNA]</scope>
    <source>
        <strain evidence="11 12">DSM 105465</strain>
    </source>
</reference>
<dbReference type="Gene3D" id="3.90.70.10">
    <property type="entry name" value="Cysteine proteinases"/>
    <property type="match status" value="1"/>
</dbReference>
<evidence type="ECO:0000256" key="4">
    <source>
        <dbReference type="ARBA" id="ARBA00022670"/>
    </source>
</evidence>
<dbReference type="InterPro" id="IPR018200">
    <property type="entry name" value="USP_CS"/>
</dbReference>
<dbReference type="OrthoDB" id="2020758at2759"/>
<dbReference type="InterPro" id="IPR038765">
    <property type="entry name" value="Papain-like_cys_pep_sf"/>
</dbReference>
<comment type="catalytic activity">
    <reaction evidence="1">
        <text>Thiol-dependent hydrolysis of ester, thioester, amide, peptide and isopeptide bonds formed by the C-terminal Gly of ubiquitin (a 76-residue protein attached to proteins as an intracellular targeting signal).</text>
        <dbReference type="EC" id="3.4.19.12"/>
    </reaction>
</comment>
<feature type="region of interest" description="Disordered" evidence="8">
    <location>
        <begin position="436"/>
        <end position="457"/>
    </location>
</feature>
<keyword evidence="7" id="KW-0788">Thiol protease</keyword>
<feature type="transmembrane region" description="Helical" evidence="9">
    <location>
        <begin position="20"/>
        <end position="39"/>
    </location>
</feature>
<dbReference type="AlphaFoldDB" id="A0A4Y9Y055"/>
<dbReference type="PROSITE" id="PS50235">
    <property type="entry name" value="USP_3"/>
    <property type="match status" value="1"/>
</dbReference>
<dbReference type="GO" id="GO:0016579">
    <property type="term" value="P:protein deubiquitination"/>
    <property type="evidence" value="ECO:0007669"/>
    <property type="project" value="InterPro"/>
</dbReference>
<feature type="compositionally biased region" description="Low complexity" evidence="8">
    <location>
        <begin position="650"/>
        <end position="660"/>
    </location>
</feature>
<evidence type="ECO:0000256" key="6">
    <source>
        <dbReference type="ARBA" id="ARBA00022801"/>
    </source>
</evidence>
<keyword evidence="5" id="KW-0833">Ubl conjugation pathway</keyword>
<sequence length="747" mass="81360">MSIPESLVHFVAALAADPVVQQLVPLIVVLAVPLLVFASRSQLHSLLWSISLLVPHLGTMLPWNWYSGHQLSEKHKGKKKHVRTRADQLARKVAVQDEKVEVDDDVAYYPGLVNVSGTYCFMDSTVQALASLSYLQPYLDAVHDKAETFDVPTPIIDAVRDIMQTLNSPKGSPSSIRPTDLIYALSNHEPGKKSPLFSSREHQDAQELFQLVSECIKREALSVDQDARRDRGFGDLSQALAEDARELSKRGVFDGLTANRRSCVECGYTEAVMHFSFDSWQLSVPRLAASCRLEDCLADYTRLEMLTDCICRKCSVMATHDKLQQEADRLTEAANGDANVSSSKKRRAREARKLASRVKAALDEGRLEEDIKDVKLERVFSKVSTKQAMIARPPPVLVLHLNRSMHIGGYASKNSLRVAFPEFLDLTPFTTSGKLSTVPSVPISSPPPPIPRSTTPTPATLETQRVLYRLSAVVSHYGQHSFGHYICYRRKPRPPSAGPRRFAPPRIPHFLECECEKCLKYGPVRDGDDEAALAHDRPRAGRGWLRISDDAVSECGIESVLSEGSGAFMLYYERIVQPRPHLPSPRSSSETLKPPLGLADGSGAVVLAPDNVDVNGRVAEKFGPRIVRSVAAGHGRSRSRSAANDATGVSESSTSTPTPELNGRLADSVSSLAAVDGPPNPPQTMDTRDNAPAPAERAPSPQAPALLAPVPSAAPSVARHASTSAQVHAQVLDTLASPAPMTVDLRA</sequence>
<keyword evidence="12" id="KW-1185">Reference proteome</keyword>
<gene>
    <name evidence="11" type="ORF">EVG20_g9207</name>
</gene>
<evidence type="ECO:0000259" key="10">
    <source>
        <dbReference type="PROSITE" id="PS50235"/>
    </source>
</evidence>
<protein>
    <recommendedName>
        <fullName evidence="3">ubiquitinyl hydrolase 1</fullName>
        <ecNumber evidence="3">3.4.19.12</ecNumber>
    </recommendedName>
</protein>
<dbReference type="EC" id="3.4.19.12" evidence="3"/>
<dbReference type="SUPFAM" id="SSF54001">
    <property type="entry name" value="Cysteine proteinases"/>
    <property type="match status" value="1"/>
</dbReference>
<evidence type="ECO:0000256" key="5">
    <source>
        <dbReference type="ARBA" id="ARBA00022786"/>
    </source>
</evidence>
<dbReference type="STRING" id="205917.A0A4Y9Y055"/>
<evidence type="ECO:0000256" key="3">
    <source>
        <dbReference type="ARBA" id="ARBA00012759"/>
    </source>
</evidence>
<evidence type="ECO:0000313" key="12">
    <source>
        <dbReference type="Proteomes" id="UP000298327"/>
    </source>
</evidence>
<feature type="compositionally biased region" description="Polar residues" evidence="8">
    <location>
        <begin position="640"/>
        <end position="649"/>
    </location>
</feature>
<dbReference type="PANTHER" id="PTHR24006">
    <property type="entry name" value="UBIQUITIN CARBOXYL-TERMINAL HYDROLASE"/>
    <property type="match status" value="1"/>
</dbReference>
<dbReference type="GO" id="GO:0004843">
    <property type="term" value="F:cysteine-type deubiquitinase activity"/>
    <property type="evidence" value="ECO:0007669"/>
    <property type="project" value="UniProtKB-EC"/>
</dbReference>
<feature type="region of interest" description="Disordered" evidence="8">
    <location>
        <begin position="632"/>
        <end position="721"/>
    </location>
</feature>
<evidence type="ECO:0000256" key="1">
    <source>
        <dbReference type="ARBA" id="ARBA00000707"/>
    </source>
</evidence>
<evidence type="ECO:0000256" key="2">
    <source>
        <dbReference type="ARBA" id="ARBA00009085"/>
    </source>
</evidence>
<dbReference type="GO" id="GO:0005634">
    <property type="term" value="C:nucleus"/>
    <property type="evidence" value="ECO:0007669"/>
    <property type="project" value="TreeGrafter"/>
</dbReference>
<proteinExistence type="inferred from homology"/>
<dbReference type="Pfam" id="PF00443">
    <property type="entry name" value="UCH"/>
    <property type="match status" value="1"/>
</dbReference>
<dbReference type="InterPro" id="IPR001394">
    <property type="entry name" value="Peptidase_C19_UCH"/>
</dbReference>
<accession>A0A4Y9Y055</accession>
<feature type="compositionally biased region" description="Low complexity" evidence="8">
    <location>
        <begin position="698"/>
        <end position="718"/>
    </location>
</feature>
<comment type="caution">
    <text evidence="11">The sequence shown here is derived from an EMBL/GenBank/DDBJ whole genome shotgun (WGS) entry which is preliminary data.</text>
</comment>
<comment type="similarity">
    <text evidence="2">Belongs to the peptidase C19 family.</text>
</comment>
<dbReference type="PROSITE" id="PS00973">
    <property type="entry name" value="USP_2"/>
    <property type="match status" value="1"/>
</dbReference>
<evidence type="ECO:0000256" key="9">
    <source>
        <dbReference type="SAM" id="Phobius"/>
    </source>
</evidence>
<evidence type="ECO:0000256" key="8">
    <source>
        <dbReference type="SAM" id="MobiDB-lite"/>
    </source>
</evidence>
<dbReference type="GO" id="GO:0006508">
    <property type="term" value="P:proteolysis"/>
    <property type="evidence" value="ECO:0007669"/>
    <property type="project" value="UniProtKB-KW"/>
</dbReference>
<dbReference type="Proteomes" id="UP000298327">
    <property type="component" value="Unassembled WGS sequence"/>
</dbReference>
<organism evidence="11 12">
    <name type="scientific">Dentipellis fragilis</name>
    <dbReference type="NCBI Taxonomy" id="205917"/>
    <lineage>
        <taxon>Eukaryota</taxon>
        <taxon>Fungi</taxon>
        <taxon>Dikarya</taxon>
        <taxon>Basidiomycota</taxon>
        <taxon>Agaricomycotina</taxon>
        <taxon>Agaricomycetes</taxon>
        <taxon>Russulales</taxon>
        <taxon>Hericiaceae</taxon>
        <taxon>Dentipellis</taxon>
    </lineage>
</organism>
<name>A0A4Y9Y055_9AGAM</name>
<keyword evidence="9" id="KW-0472">Membrane</keyword>
<dbReference type="InterPro" id="IPR028889">
    <property type="entry name" value="USP"/>
</dbReference>
<keyword evidence="9" id="KW-0812">Transmembrane</keyword>
<dbReference type="GO" id="GO:0005829">
    <property type="term" value="C:cytosol"/>
    <property type="evidence" value="ECO:0007669"/>
    <property type="project" value="TreeGrafter"/>
</dbReference>
<dbReference type="PANTHER" id="PTHR24006:SF888">
    <property type="entry name" value="UBIQUITIN CARBOXYL-TERMINAL HYDROLASE 30"/>
    <property type="match status" value="1"/>
</dbReference>
<evidence type="ECO:0000256" key="7">
    <source>
        <dbReference type="ARBA" id="ARBA00022807"/>
    </source>
</evidence>
<feature type="transmembrane region" description="Helical" evidence="9">
    <location>
        <begin position="46"/>
        <end position="66"/>
    </location>
</feature>
<evidence type="ECO:0000313" key="11">
    <source>
        <dbReference type="EMBL" id="TFY55735.1"/>
    </source>
</evidence>
<dbReference type="CDD" id="cd02662">
    <property type="entry name" value="Peptidase_C19F"/>
    <property type="match status" value="1"/>
</dbReference>
<dbReference type="EMBL" id="SEOQ01000889">
    <property type="protein sequence ID" value="TFY55735.1"/>
    <property type="molecule type" value="Genomic_DNA"/>
</dbReference>
<keyword evidence="6" id="KW-0378">Hydrolase</keyword>